<feature type="compositionally biased region" description="Polar residues" evidence="1">
    <location>
        <begin position="1"/>
        <end position="11"/>
    </location>
</feature>
<accession>A0A402A3V6</accession>
<organism evidence="2 3">
    <name type="scientific">Tengunoibacter tsumagoiensis</name>
    <dbReference type="NCBI Taxonomy" id="2014871"/>
    <lineage>
        <taxon>Bacteria</taxon>
        <taxon>Bacillati</taxon>
        <taxon>Chloroflexota</taxon>
        <taxon>Ktedonobacteria</taxon>
        <taxon>Ktedonobacterales</taxon>
        <taxon>Dictyobacteraceae</taxon>
        <taxon>Tengunoibacter</taxon>
    </lineage>
</organism>
<sequence length="257" mass="28592">MEPLFQPQTAKRPQRQEKGATQVLPETTLAADPMPSGVPPEKMVVVTIARQFGSGGSEVARLVARAAGLSYVDHTIIREVGQRLGLEPPPPSLRTTPTTNVVGHILKAIQASTPFTVNYNTLADPTTSTMSNSRELAYFHLTQKVILNLASQGNTVIVGRGSQFLLRNAPRTLHISIFAPLPYRLEHVMRQYQLSRPDATRLLEQRDYEQESYLRRYYGNDGHQPGLYHLLINTSLFSFELAANLIHQALPVVTKMP</sequence>
<dbReference type="Gene3D" id="3.40.50.300">
    <property type="entry name" value="P-loop containing nucleotide triphosphate hydrolases"/>
    <property type="match status" value="1"/>
</dbReference>
<comment type="caution">
    <text evidence="2">The sequence shown here is derived from an EMBL/GenBank/DDBJ whole genome shotgun (WGS) entry which is preliminary data.</text>
</comment>
<evidence type="ECO:0000256" key="1">
    <source>
        <dbReference type="SAM" id="MobiDB-lite"/>
    </source>
</evidence>
<dbReference type="EMBL" id="BIFR01000001">
    <property type="protein sequence ID" value="GCE13726.1"/>
    <property type="molecule type" value="Genomic_DNA"/>
</dbReference>
<keyword evidence="3" id="KW-1185">Reference proteome</keyword>
<reference evidence="3" key="1">
    <citation type="submission" date="2018-12" db="EMBL/GenBank/DDBJ databases">
        <title>Tengunoibacter tsumagoiensis gen. nov., sp. nov., Dictyobacter kobayashii sp. nov., D. alpinus sp. nov., and D. joshuensis sp. nov. and description of Dictyobacteraceae fam. nov. within the order Ktedonobacterales isolated from Tengu-no-mugimeshi.</title>
        <authorList>
            <person name="Wang C.M."/>
            <person name="Zheng Y."/>
            <person name="Sakai Y."/>
            <person name="Toyoda A."/>
            <person name="Minakuchi Y."/>
            <person name="Abe K."/>
            <person name="Yokota A."/>
            <person name="Yabe S."/>
        </authorList>
    </citation>
    <scope>NUCLEOTIDE SEQUENCE [LARGE SCALE GENOMIC DNA]</scope>
    <source>
        <strain evidence="3">Uno3</strain>
    </source>
</reference>
<evidence type="ECO:0008006" key="4">
    <source>
        <dbReference type="Google" id="ProtNLM"/>
    </source>
</evidence>
<dbReference type="AlphaFoldDB" id="A0A402A3V6"/>
<evidence type="ECO:0000313" key="2">
    <source>
        <dbReference type="EMBL" id="GCE13726.1"/>
    </source>
</evidence>
<name>A0A402A3V6_9CHLR</name>
<dbReference type="InterPro" id="IPR027417">
    <property type="entry name" value="P-loop_NTPase"/>
</dbReference>
<feature type="region of interest" description="Disordered" evidence="1">
    <location>
        <begin position="1"/>
        <end position="20"/>
    </location>
</feature>
<evidence type="ECO:0000313" key="3">
    <source>
        <dbReference type="Proteomes" id="UP000287352"/>
    </source>
</evidence>
<proteinExistence type="predicted"/>
<dbReference type="OrthoDB" id="9781180at2"/>
<dbReference type="Proteomes" id="UP000287352">
    <property type="component" value="Unassembled WGS sequence"/>
</dbReference>
<gene>
    <name evidence="2" type="ORF">KTT_35850</name>
</gene>
<dbReference type="RefSeq" id="WP_126581229.1">
    <property type="nucleotide sequence ID" value="NZ_BIFR01000001.1"/>
</dbReference>
<dbReference type="Pfam" id="PF13189">
    <property type="entry name" value="Cytidylate_kin2"/>
    <property type="match status" value="1"/>
</dbReference>
<dbReference type="SUPFAM" id="SSF52540">
    <property type="entry name" value="P-loop containing nucleoside triphosphate hydrolases"/>
    <property type="match status" value="1"/>
</dbReference>
<protein>
    <recommendedName>
        <fullName evidence="4">Cytidylate kinase</fullName>
    </recommendedName>
</protein>